<dbReference type="Proteomes" id="UP001519460">
    <property type="component" value="Unassembled WGS sequence"/>
</dbReference>
<name>A0ABD0LZH9_9CAEN</name>
<evidence type="ECO:0000313" key="2">
    <source>
        <dbReference type="Proteomes" id="UP001519460"/>
    </source>
</evidence>
<organism evidence="1 2">
    <name type="scientific">Batillaria attramentaria</name>
    <dbReference type="NCBI Taxonomy" id="370345"/>
    <lineage>
        <taxon>Eukaryota</taxon>
        <taxon>Metazoa</taxon>
        <taxon>Spiralia</taxon>
        <taxon>Lophotrochozoa</taxon>
        <taxon>Mollusca</taxon>
        <taxon>Gastropoda</taxon>
        <taxon>Caenogastropoda</taxon>
        <taxon>Sorbeoconcha</taxon>
        <taxon>Cerithioidea</taxon>
        <taxon>Batillariidae</taxon>
        <taxon>Batillaria</taxon>
    </lineage>
</organism>
<evidence type="ECO:0000313" key="1">
    <source>
        <dbReference type="EMBL" id="KAK7504787.1"/>
    </source>
</evidence>
<keyword evidence="2" id="KW-1185">Reference proteome</keyword>
<accession>A0ABD0LZH9</accession>
<proteinExistence type="predicted"/>
<dbReference type="EMBL" id="JACVVK020000013">
    <property type="protein sequence ID" value="KAK7504787.1"/>
    <property type="molecule type" value="Genomic_DNA"/>
</dbReference>
<reference evidence="1 2" key="1">
    <citation type="journal article" date="2023" name="Sci. Data">
        <title>Genome assembly of the Korean intertidal mud-creeper Batillaria attramentaria.</title>
        <authorList>
            <person name="Patra A.K."/>
            <person name="Ho P.T."/>
            <person name="Jun S."/>
            <person name="Lee S.J."/>
            <person name="Kim Y."/>
            <person name="Won Y.J."/>
        </authorList>
    </citation>
    <scope>NUCLEOTIDE SEQUENCE [LARGE SCALE GENOMIC DNA]</scope>
    <source>
        <strain evidence="1">Wonlab-2016</strain>
    </source>
</reference>
<comment type="caution">
    <text evidence="1">The sequence shown here is derived from an EMBL/GenBank/DDBJ whole genome shotgun (WGS) entry which is preliminary data.</text>
</comment>
<sequence>MCVVTQECLSEVFTPYHCESPSLGLGQEASEQRTVSQYNVPQVFSLLCVCFWTLSLQEWVGYLQIHPFTLVWDVSQTSPAGVLDIMRDLVHKFRMSGKVVGFSCACGGGSVI</sequence>
<protein>
    <submittedName>
        <fullName evidence="1">Uncharacterized protein</fullName>
    </submittedName>
</protein>
<dbReference type="AlphaFoldDB" id="A0ABD0LZH9"/>
<gene>
    <name evidence="1" type="ORF">BaRGS_00003815</name>
</gene>